<feature type="transmembrane region" description="Helical" evidence="1">
    <location>
        <begin position="6"/>
        <end position="27"/>
    </location>
</feature>
<proteinExistence type="predicted"/>
<evidence type="ECO:0000313" key="2">
    <source>
        <dbReference type="EMBL" id="CDW46108.1"/>
    </source>
</evidence>
<protein>
    <submittedName>
        <fullName evidence="2">Uncharacterized protein</fullName>
    </submittedName>
</protein>
<accession>A0A0K2V6C5</accession>
<keyword evidence="1" id="KW-1133">Transmembrane helix</keyword>
<keyword evidence="1" id="KW-0812">Transmembrane</keyword>
<dbReference type="EMBL" id="HACA01028747">
    <property type="protein sequence ID" value="CDW46108.1"/>
    <property type="molecule type" value="Transcribed_RNA"/>
</dbReference>
<reference evidence="2" key="1">
    <citation type="submission" date="2014-05" db="EMBL/GenBank/DDBJ databases">
        <authorList>
            <person name="Chronopoulou M."/>
        </authorList>
    </citation>
    <scope>NUCLEOTIDE SEQUENCE</scope>
    <source>
        <tissue evidence="2">Whole organism</tissue>
    </source>
</reference>
<organism evidence="2">
    <name type="scientific">Lepeophtheirus salmonis</name>
    <name type="common">Salmon louse</name>
    <name type="synonym">Caligus salmonis</name>
    <dbReference type="NCBI Taxonomy" id="72036"/>
    <lineage>
        <taxon>Eukaryota</taxon>
        <taxon>Metazoa</taxon>
        <taxon>Ecdysozoa</taxon>
        <taxon>Arthropoda</taxon>
        <taxon>Crustacea</taxon>
        <taxon>Multicrustacea</taxon>
        <taxon>Hexanauplia</taxon>
        <taxon>Copepoda</taxon>
        <taxon>Siphonostomatoida</taxon>
        <taxon>Caligidae</taxon>
        <taxon>Lepeophtheirus</taxon>
    </lineage>
</organism>
<evidence type="ECO:0000256" key="1">
    <source>
        <dbReference type="SAM" id="Phobius"/>
    </source>
</evidence>
<sequence length="112" mass="13725">MKLTELVYNMACFYIITTHISILNWSFEPDKYHFNMKLLSVRVYDEHCYIFYDHVKSREEVLEEVNSVSKEFQIFLGDMNMDFVRLENYNRDLKYLVEEDELVNLLKRLEKH</sequence>
<name>A0A0K2V6C5_LEPSM</name>
<keyword evidence="1" id="KW-0472">Membrane</keyword>
<dbReference type="AlphaFoldDB" id="A0A0K2V6C5"/>